<evidence type="ECO:0000259" key="2">
    <source>
        <dbReference type="Pfam" id="PF13399"/>
    </source>
</evidence>
<name>A0A2H0X9I6_UNCKA</name>
<evidence type="ECO:0000313" key="3">
    <source>
        <dbReference type="EMBL" id="PIS21597.1"/>
    </source>
</evidence>
<keyword evidence="1" id="KW-0812">Transmembrane</keyword>
<dbReference type="Gene3D" id="3.30.70.2390">
    <property type="match status" value="1"/>
</dbReference>
<sequence length="353" mass="39732">MIFSKEEALLIIDLKTISLVTEKEGQVLEIPDYVVKDKTIIDEERFHFLVRDFLKKYLKQGTDLYIVLSENLTIKEDVWARNSDELSIQLENILKNLSYKAPETEKVIIPVAKEIFKVIITKTEVFRNIVAICHEIMLNPRGVFPWVSLHYNLDQKIEPQAIHFVIKNLKSDHRNTDFMLSDRKEVVFASSKNRVFLMGFGVFFILLIGGGVLILVKKAPPKKTEDKPTAPAVIENIASPSSTLSEASSSSDESVFVKKEELRVLIENGTGVVGQSASVKSDFEGDGFTSIDAKNYDDFDQTTTVVFFSKVVSPEDKKSAVAVLEKRFSEVVVSDEFPKENFEVEIITGGGEL</sequence>
<keyword evidence="1" id="KW-0472">Membrane</keyword>
<protein>
    <recommendedName>
        <fullName evidence="2">LytR/CpsA/Psr regulator C-terminal domain-containing protein</fullName>
    </recommendedName>
</protein>
<dbReference type="Proteomes" id="UP000231098">
    <property type="component" value="Unassembled WGS sequence"/>
</dbReference>
<dbReference type="Pfam" id="PF13399">
    <property type="entry name" value="LytR_C"/>
    <property type="match status" value="1"/>
</dbReference>
<reference evidence="4" key="1">
    <citation type="submission" date="2017-09" db="EMBL/GenBank/DDBJ databases">
        <title>Depth-based differentiation of microbial function through sediment-hosted aquifers and enrichment of novel symbionts in the deep terrestrial subsurface.</title>
        <authorList>
            <person name="Probst A.J."/>
            <person name="Ladd B."/>
            <person name="Jarett J.K."/>
            <person name="Geller-Mcgrath D.E."/>
            <person name="Sieber C.M.K."/>
            <person name="Emerson J.B."/>
            <person name="Anantharaman K."/>
            <person name="Thomas B.C."/>
            <person name="Malmstrom R."/>
            <person name="Stieglmeier M."/>
            <person name="Klingl A."/>
            <person name="Woyke T."/>
            <person name="Ryan C.M."/>
            <person name="Banfield J.F."/>
        </authorList>
    </citation>
    <scope>NUCLEOTIDE SEQUENCE [LARGE SCALE GENOMIC DNA]</scope>
</reference>
<keyword evidence="1" id="KW-1133">Transmembrane helix</keyword>
<dbReference type="AlphaFoldDB" id="A0A2H0X9I6"/>
<organism evidence="3 4">
    <name type="scientific">candidate division WWE3 bacterium CG08_land_8_20_14_0_20_41_15</name>
    <dbReference type="NCBI Taxonomy" id="1975086"/>
    <lineage>
        <taxon>Bacteria</taxon>
        <taxon>Katanobacteria</taxon>
    </lineage>
</organism>
<feature type="domain" description="LytR/CpsA/Psr regulator C-terminal" evidence="2">
    <location>
        <begin position="262"/>
        <end position="349"/>
    </location>
</feature>
<dbReference type="InterPro" id="IPR027381">
    <property type="entry name" value="LytR/CpsA/Psr_C"/>
</dbReference>
<evidence type="ECO:0000256" key="1">
    <source>
        <dbReference type="SAM" id="Phobius"/>
    </source>
</evidence>
<gene>
    <name evidence="3" type="ORF">COT51_01645</name>
</gene>
<proteinExistence type="predicted"/>
<dbReference type="EMBL" id="PEYV01000029">
    <property type="protein sequence ID" value="PIS21597.1"/>
    <property type="molecule type" value="Genomic_DNA"/>
</dbReference>
<comment type="caution">
    <text evidence="3">The sequence shown here is derived from an EMBL/GenBank/DDBJ whole genome shotgun (WGS) entry which is preliminary data.</text>
</comment>
<evidence type="ECO:0000313" key="4">
    <source>
        <dbReference type="Proteomes" id="UP000231098"/>
    </source>
</evidence>
<accession>A0A2H0X9I6</accession>
<feature type="transmembrane region" description="Helical" evidence="1">
    <location>
        <begin position="195"/>
        <end position="216"/>
    </location>
</feature>